<sequence>MPKQPPIAKADLQKTQGARTPTAVKKNNDVISFINQPSMKEQLAAALPRHMTAERMIRIATTEIRKVPALGDCDTMSFVSAIVQCSQLGLEPAARSVMPICCRSETKTKSQAKKTFS</sequence>
<dbReference type="EMBL" id="UGWZ01000001">
    <property type="protein sequence ID" value="SUG14730.1"/>
    <property type="molecule type" value="Genomic_DNA"/>
</dbReference>
<evidence type="ECO:0000256" key="1">
    <source>
        <dbReference type="SAM" id="MobiDB-lite"/>
    </source>
</evidence>
<dbReference type="AlphaFoldDB" id="A0A379S3S8"/>
<name>A0A379S3S8_SALER</name>
<dbReference type="Proteomes" id="UP000254124">
    <property type="component" value="Unassembled WGS sequence"/>
</dbReference>
<gene>
    <name evidence="2" type="primary">recT_3</name>
    <name evidence="2" type="ORF">NCTC7295_02375</name>
</gene>
<evidence type="ECO:0000313" key="2">
    <source>
        <dbReference type="EMBL" id="SUG14730.1"/>
    </source>
</evidence>
<dbReference type="Pfam" id="PF03837">
    <property type="entry name" value="RecT"/>
    <property type="match status" value="1"/>
</dbReference>
<proteinExistence type="predicted"/>
<protein>
    <submittedName>
        <fullName evidence="2">Recombination and repair protein RecT</fullName>
    </submittedName>
</protein>
<dbReference type="GO" id="GO:0006259">
    <property type="term" value="P:DNA metabolic process"/>
    <property type="evidence" value="ECO:0007669"/>
    <property type="project" value="InterPro"/>
</dbReference>
<organism evidence="2 3">
    <name type="scientific">Salmonella enterica subsp. arizonae</name>
    <dbReference type="NCBI Taxonomy" id="59203"/>
    <lineage>
        <taxon>Bacteria</taxon>
        <taxon>Pseudomonadati</taxon>
        <taxon>Pseudomonadota</taxon>
        <taxon>Gammaproteobacteria</taxon>
        <taxon>Enterobacterales</taxon>
        <taxon>Enterobacteriaceae</taxon>
        <taxon>Salmonella</taxon>
    </lineage>
</organism>
<dbReference type="InterPro" id="IPR004590">
    <property type="entry name" value="ssDNA_annealing_RecT"/>
</dbReference>
<dbReference type="NCBIfam" id="TIGR00616">
    <property type="entry name" value="rect"/>
    <property type="match status" value="1"/>
</dbReference>
<reference evidence="2 3" key="1">
    <citation type="submission" date="2018-06" db="EMBL/GenBank/DDBJ databases">
        <authorList>
            <consortium name="Pathogen Informatics"/>
            <person name="Doyle S."/>
        </authorList>
    </citation>
    <scope>NUCLEOTIDE SEQUENCE [LARGE SCALE GENOMIC DNA]</scope>
    <source>
        <strain evidence="2 3">NCTC7295</strain>
    </source>
</reference>
<evidence type="ECO:0000313" key="3">
    <source>
        <dbReference type="Proteomes" id="UP000254124"/>
    </source>
</evidence>
<dbReference type="GO" id="GO:0003677">
    <property type="term" value="F:DNA binding"/>
    <property type="evidence" value="ECO:0007669"/>
    <property type="project" value="InterPro"/>
</dbReference>
<dbReference type="InterPro" id="IPR018330">
    <property type="entry name" value="RecT_fam"/>
</dbReference>
<accession>A0A379S3S8</accession>
<feature type="region of interest" description="Disordered" evidence="1">
    <location>
        <begin position="1"/>
        <end position="23"/>
    </location>
</feature>